<accession>A0A1S6KVA8</accession>
<dbReference type="Proteomes" id="UP000222417">
    <property type="component" value="Segment"/>
</dbReference>
<evidence type="ECO:0000313" key="2">
    <source>
        <dbReference type="Proteomes" id="UP000222417"/>
    </source>
</evidence>
<organism evidence="1 2">
    <name type="scientific">Providencia phage vB_PreS_PR1</name>
    <dbReference type="NCBI Taxonomy" id="1931407"/>
    <lineage>
        <taxon>Viruses</taxon>
        <taxon>Duplodnaviria</taxon>
        <taxon>Heunggongvirae</taxon>
        <taxon>Uroviricota</taxon>
        <taxon>Caudoviricetes</taxon>
        <taxon>Demerecviridae</taxon>
        <taxon>Priunavirus</taxon>
        <taxon>Priunavirus PR1</taxon>
    </lineage>
</organism>
<sequence>MKYITVITLVVIIIMATFHDVGMVKIPALDTTSEVIRGQR</sequence>
<proteinExistence type="predicted"/>
<protein>
    <submittedName>
        <fullName evidence="1">Uncharacterized protein</fullName>
    </submittedName>
</protein>
<reference evidence="1 2" key="1">
    <citation type="submission" date="2016-12" db="EMBL/GenBank/DDBJ databases">
        <title>Providencia rettgeri phage vB-PreS_PR1 - a deep-branching member of the T5-like siphoviruses.</title>
        <authorList>
            <person name="Oliveira H."/>
            <person name="Pinto G."/>
            <person name="Hendrix H."/>
            <person name="Noben J.-P."/>
            <person name="Gawor J."/>
            <person name="Lobocka M."/>
            <person name="Lavigne R."/>
            <person name="Azeredo J."/>
        </authorList>
    </citation>
    <scope>NUCLEOTIDE SEQUENCE [LARGE SCALE GENOMIC DNA]</scope>
</reference>
<keyword evidence="2" id="KW-1185">Reference proteome</keyword>
<gene>
    <name evidence="1" type="ORF">PR1_74</name>
</gene>
<evidence type="ECO:0000313" key="1">
    <source>
        <dbReference type="EMBL" id="AQT25370.1"/>
    </source>
</evidence>
<name>A0A1S6KVA8_9CAUD</name>
<dbReference type="EMBL" id="KY363465">
    <property type="protein sequence ID" value="AQT25370.1"/>
    <property type="molecule type" value="Genomic_DNA"/>
</dbReference>